<feature type="transmembrane region" description="Helical" evidence="2">
    <location>
        <begin position="7"/>
        <end position="25"/>
    </location>
</feature>
<evidence type="ECO:0000256" key="1">
    <source>
        <dbReference type="SAM" id="MobiDB-lite"/>
    </source>
</evidence>
<keyword evidence="2" id="KW-0472">Membrane</keyword>
<evidence type="ECO:0000313" key="4">
    <source>
        <dbReference type="Proteomes" id="UP001519273"/>
    </source>
</evidence>
<gene>
    <name evidence="3" type="ORF">J2Z20_001261</name>
</gene>
<proteinExistence type="predicted"/>
<sequence>MKGNIRFNIIFGAVGLIFTTIISASNNLLTTSLLRGLIAFVVWFLLAFAVRWVFGILETDSQHSKAAQHHSQTTESDLGSRLDLTTPDESGELNELLKSPVGKQAGSNSSFKPLTPPKLISTASTDPEELAKAVRHLTEN</sequence>
<accession>A0ABS4H2Q3</accession>
<evidence type="ECO:0000256" key="2">
    <source>
        <dbReference type="SAM" id="Phobius"/>
    </source>
</evidence>
<dbReference type="Proteomes" id="UP001519273">
    <property type="component" value="Unassembled WGS sequence"/>
</dbReference>
<protein>
    <submittedName>
        <fullName evidence="3">Energy-coupling factor transporter transmembrane protein EcfT</fullName>
    </submittedName>
</protein>
<name>A0ABS4H2Q3_9BACL</name>
<dbReference type="EMBL" id="JAGGKP010000001">
    <property type="protein sequence ID" value="MBP1936400.1"/>
    <property type="molecule type" value="Genomic_DNA"/>
</dbReference>
<dbReference type="RefSeq" id="WP_209846628.1">
    <property type="nucleotide sequence ID" value="NZ_CBCRVE010000002.1"/>
</dbReference>
<comment type="caution">
    <text evidence="3">The sequence shown here is derived from an EMBL/GenBank/DDBJ whole genome shotgun (WGS) entry which is preliminary data.</text>
</comment>
<reference evidence="3 4" key="1">
    <citation type="submission" date="2021-03" db="EMBL/GenBank/DDBJ databases">
        <title>Genomic Encyclopedia of Type Strains, Phase IV (KMG-IV): sequencing the most valuable type-strain genomes for metagenomic binning, comparative biology and taxonomic classification.</title>
        <authorList>
            <person name="Goeker M."/>
        </authorList>
    </citation>
    <scope>NUCLEOTIDE SEQUENCE [LARGE SCALE GENOMIC DNA]</scope>
    <source>
        <strain evidence="3 4">DSM 23491</strain>
    </source>
</reference>
<feature type="transmembrane region" description="Helical" evidence="2">
    <location>
        <begin position="37"/>
        <end position="57"/>
    </location>
</feature>
<organism evidence="3 4">
    <name type="scientific">Paenibacillus sediminis</name>
    <dbReference type="NCBI Taxonomy" id="664909"/>
    <lineage>
        <taxon>Bacteria</taxon>
        <taxon>Bacillati</taxon>
        <taxon>Bacillota</taxon>
        <taxon>Bacilli</taxon>
        <taxon>Bacillales</taxon>
        <taxon>Paenibacillaceae</taxon>
        <taxon>Paenibacillus</taxon>
    </lineage>
</organism>
<evidence type="ECO:0000313" key="3">
    <source>
        <dbReference type="EMBL" id="MBP1936400.1"/>
    </source>
</evidence>
<keyword evidence="2 3" id="KW-0812">Transmembrane</keyword>
<feature type="region of interest" description="Disordered" evidence="1">
    <location>
        <begin position="64"/>
        <end position="126"/>
    </location>
</feature>
<keyword evidence="2" id="KW-1133">Transmembrane helix</keyword>
<keyword evidence="4" id="KW-1185">Reference proteome</keyword>